<accession>A0A8B3S1P6</accession>
<reference evidence="3" key="1">
    <citation type="submission" date="2019-01" db="EMBL/GenBank/DDBJ databases">
        <title>Anaerobic oxidation of ethane by archaea from a marine hydrocarbon seep.</title>
        <authorList>
            <person name="Musat F."/>
        </authorList>
    </citation>
    <scope>NUCLEOTIDE SEQUENCE [LARGE SCALE GENOMIC DNA]</scope>
</reference>
<name>A0A8B3S1P6_9EURY</name>
<gene>
    <name evidence="2" type="ORF">AEth_01222</name>
</gene>
<protein>
    <submittedName>
        <fullName evidence="2">Uncharacterized protein</fullName>
    </submittedName>
</protein>
<dbReference type="REBASE" id="306304">
    <property type="entry name" value="M.MarArch1ORF1222P"/>
</dbReference>
<proteinExistence type="predicted"/>
<organism evidence="2 3">
    <name type="scientific">Candidatus Argoarchaeum ethanivorans</name>
    <dbReference type="NCBI Taxonomy" id="2608793"/>
    <lineage>
        <taxon>Archaea</taxon>
        <taxon>Methanobacteriati</taxon>
        <taxon>Methanobacteriota</taxon>
        <taxon>Stenosarchaea group</taxon>
        <taxon>Methanomicrobia</taxon>
        <taxon>Methanosarcinales</taxon>
        <taxon>Methanosarcinales incertae sedis</taxon>
        <taxon>GOM Arc I cluster</taxon>
        <taxon>Candidatus Argoarchaeum</taxon>
    </lineage>
</organism>
<dbReference type="EMBL" id="RPGO01000028">
    <property type="protein sequence ID" value="RZB29405.1"/>
    <property type="molecule type" value="Genomic_DNA"/>
</dbReference>
<evidence type="ECO:0000313" key="2">
    <source>
        <dbReference type="EMBL" id="RZB29405.1"/>
    </source>
</evidence>
<evidence type="ECO:0000256" key="1">
    <source>
        <dbReference type="SAM" id="MobiDB-lite"/>
    </source>
</evidence>
<feature type="region of interest" description="Disordered" evidence="1">
    <location>
        <begin position="207"/>
        <end position="231"/>
    </location>
</feature>
<dbReference type="Proteomes" id="UP000291831">
    <property type="component" value="Unassembled WGS sequence"/>
</dbReference>
<sequence length="312" mass="34285">MNSAVLASSIHLVCRPRQNPDRVGEWRDVLHELPGRIHEWMPHLVEENIVGADAIFSCLGPAMEIFSRYSSVEKASGEQVTLGEYMEYVWAAVTNEALDTIFAGADATGFEEDARLTAMWLWTLSASANGNGNGGTQADASASNKAPGAGGFALEYDAARKIAQGLEVHLESLPHLVEIEKGKARLLPVEERKQYLFSKDDTFAPIGSKKEKTKQTTLSGEPTDAEEETDIERDPKIHPAAGMTVLDRIHQAMLLFGDGRSDALKRFLVEDGVGQDTRFWRLAEPLHKLYPGGTSEKRWIEGVLARKKGLGL</sequence>
<evidence type="ECO:0000313" key="3">
    <source>
        <dbReference type="Proteomes" id="UP000291831"/>
    </source>
</evidence>
<comment type="caution">
    <text evidence="2">The sequence shown here is derived from an EMBL/GenBank/DDBJ whole genome shotgun (WGS) entry which is preliminary data.</text>
</comment>
<dbReference type="AlphaFoldDB" id="A0A8B3S1P6"/>